<proteinExistence type="predicted"/>
<organism evidence="1">
    <name type="scientific">freshwater metagenome</name>
    <dbReference type="NCBI Taxonomy" id="449393"/>
    <lineage>
        <taxon>unclassified sequences</taxon>
        <taxon>metagenomes</taxon>
        <taxon>ecological metagenomes</taxon>
    </lineage>
</organism>
<sequence length="228" mass="26092">MSTFNRDDILPPDPELEVLHDREYRVRAFRKDPNLLIRGAVRDQKPPHLYIEEDVQPLTIHHMQVDLEIAFPALEIVGVTVHFETHPNDTCPLITDHYDKLIGLSIARGFTHRVRELFGGPRGCTHTTALLQAMAPVAVQSIWSMRASQSKQTGNVAFVPRKTIDEMSDEEKQAQWGMNLNTCHVWDENGEFVEQIKQGVPIPPPLFARQRFIDLGLDPAEWRSRMRG</sequence>
<reference evidence="1" key="1">
    <citation type="submission" date="2020-05" db="EMBL/GenBank/DDBJ databases">
        <authorList>
            <person name="Chiriac C."/>
            <person name="Salcher M."/>
            <person name="Ghai R."/>
            <person name="Kavagutti S V."/>
        </authorList>
    </citation>
    <scope>NUCLEOTIDE SEQUENCE</scope>
</reference>
<dbReference type="Pfam" id="PF11136">
    <property type="entry name" value="DUF2889"/>
    <property type="match status" value="1"/>
</dbReference>
<gene>
    <name evidence="1" type="ORF">UFOPK3376_00388</name>
</gene>
<protein>
    <submittedName>
        <fullName evidence="1">Unannotated protein</fullName>
    </submittedName>
</protein>
<evidence type="ECO:0000313" key="1">
    <source>
        <dbReference type="EMBL" id="CAB4863242.1"/>
    </source>
</evidence>
<dbReference type="EMBL" id="CAFBLP010000006">
    <property type="protein sequence ID" value="CAB4863242.1"/>
    <property type="molecule type" value="Genomic_DNA"/>
</dbReference>
<accession>A0A6J7CWS1</accession>
<dbReference type="AlphaFoldDB" id="A0A6J7CWS1"/>
<name>A0A6J7CWS1_9ZZZZ</name>
<dbReference type="InterPro" id="IPR021312">
    <property type="entry name" value="DUF2889"/>
</dbReference>